<gene>
    <name evidence="1" type="ORF">D271_04284</name>
</gene>
<dbReference type="EMBL" id="ANAG01000013">
    <property type="protein sequence ID" value="EKW98986.1"/>
    <property type="molecule type" value="Genomic_DNA"/>
</dbReference>
<dbReference type="PATRIC" id="fig|1227363.6.peg.836"/>
<dbReference type="AlphaFoldDB" id="M5J545"/>
<proteinExistence type="predicted"/>
<sequence length="55" mass="6253">MDNKVPVHVKGVEYAANAEDSKMHVTLNVDIFAKPAFYNMHLVEKLGRKVNEIKL</sequence>
<accession>M5J545</accession>
<name>M5J545_9LACO</name>
<dbReference type="STRING" id="1227363.D271_04284"/>
<reference evidence="1 2" key="1">
    <citation type="journal article" date="2013" name="Genome Announc.">
        <title>Genome Sequence of Lactobacillus saerimneri 30a (Formerly Lactobacillus sp. Strain 30a), a Reference Lactic Acid Bacterium Strain Producing Biogenic Amines.</title>
        <authorList>
            <person name="Romano A."/>
            <person name="Trip H."/>
            <person name="Campbell-Sills H."/>
            <person name="Bouchez O."/>
            <person name="Sherman D."/>
            <person name="Lolkema J.S."/>
            <person name="Lucas P.M."/>
        </authorList>
    </citation>
    <scope>NUCLEOTIDE SEQUENCE [LARGE SCALE GENOMIC DNA]</scope>
    <source>
        <strain evidence="1 2">30a</strain>
    </source>
</reference>
<protein>
    <submittedName>
        <fullName evidence="1">Uncharacterized protein</fullName>
    </submittedName>
</protein>
<dbReference type="GeneID" id="89599929"/>
<keyword evidence="2" id="KW-1185">Reference proteome</keyword>
<dbReference type="RefSeq" id="WP_009553726.1">
    <property type="nucleotide sequence ID" value="NZ_ANAG01000013.1"/>
</dbReference>
<evidence type="ECO:0000313" key="2">
    <source>
        <dbReference type="Proteomes" id="UP000011912"/>
    </source>
</evidence>
<evidence type="ECO:0000313" key="1">
    <source>
        <dbReference type="EMBL" id="EKW98986.1"/>
    </source>
</evidence>
<dbReference type="Proteomes" id="UP000011912">
    <property type="component" value="Unassembled WGS sequence"/>
</dbReference>
<organism evidence="1 2">
    <name type="scientific">Ligilactobacillus saerimneri 30a</name>
    <dbReference type="NCBI Taxonomy" id="1227363"/>
    <lineage>
        <taxon>Bacteria</taxon>
        <taxon>Bacillati</taxon>
        <taxon>Bacillota</taxon>
        <taxon>Bacilli</taxon>
        <taxon>Lactobacillales</taxon>
        <taxon>Lactobacillaceae</taxon>
        <taxon>Ligilactobacillus</taxon>
    </lineage>
</organism>
<comment type="caution">
    <text evidence="1">The sequence shown here is derived from an EMBL/GenBank/DDBJ whole genome shotgun (WGS) entry which is preliminary data.</text>
</comment>